<sequence length="119" mass="13817">MTSYRKRRVEELLLQSIAEIVVLKIKDPRVSGVTITEVAMSADFKSARVYFGCMGDNRRQDHQRGLESAEPFLRKQLRESLDLKYIPHLSFHYDTAFDNSMRIHTILRELKASESDANE</sequence>
<name>A0A7C4AS49_9BACT</name>
<dbReference type="NCBIfam" id="TIGR00082">
    <property type="entry name" value="rbfA"/>
    <property type="match status" value="1"/>
</dbReference>
<comment type="function">
    <text evidence="2">One of several proteins that assist in the late maturation steps of the functional core of the 30S ribosomal subunit. Associates with free 30S ribosomal subunits (but not with 30S subunits that are part of 70S ribosomes or polysomes). Required for efficient processing of 16S rRNA. May interact with the 5'-terminal helix region of 16S rRNA.</text>
</comment>
<dbReference type="GO" id="GO:0030490">
    <property type="term" value="P:maturation of SSU-rRNA"/>
    <property type="evidence" value="ECO:0007669"/>
    <property type="project" value="UniProtKB-UniRule"/>
</dbReference>
<evidence type="ECO:0000313" key="3">
    <source>
        <dbReference type="EMBL" id="HGH61042.1"/>
    </source>
</evidence>
<dbReference type="HAMAP" id="MF_00003">
    <property type="entry name" value="RbfA"/>
    <property type="match status" value="1"/>
</dbReference>
<dbReference type="Pfam" id="PF02033">
    <property type="entry name" value="RBFA"/>
    <property type="match status" value="1"/>
</dbReference>
<protein>
    <recommendedName>
        <fullName evidence="2">Ribosome-binding factor A</fullName>
    </recommendedName>
</protein>
<dbReference type="InterPro" id="IPR023799">
    <property type="entry name" value="RbfA_dom_sf"/>
</dbReference>
<dbReference type="PANTHER" id="PTHR33515:SF1">
    <property type="entry name" value="RIBOSOME-BINDING FACTOR A, CHLOROPLASTIC-RELATED"/>
    <property type="match status" value="1"/>
</dbReference>
<dbReference type="GO" id="GO:0043024">
    <property type="term" value="F:ribosomal small subunit binding"/>
    <property type="evidence" value="ECO:0007669"/>
    <property type="project" value="TreeGrafter"/>
</dbReference>
<reference evidence="3" key="1">
    <citation type="journal article" date="2020" name="mSystems">
        <title>Genome- and Community-Level Interaction Insights into Carbon Utilization and Element Cycling Functions of Hydrothermarchaeota in Hydrothermal Sediment.</title>
        <authorList>
            <person name="Zhou Z."/>
            <person name="Liu Y."/>
            <person name="Xu W."/>
            <person name="Pan J."/>
            <person name="Luo Z.H."/>
            <person name="Li M."/>
        </authorList>
    </citation>
    <scope>NUCLEOTIDE SEQUENCE [LARGE SCALE GENOMIC DNA]</scope>
    <source>
        <strain evidence="3">SpSt-769</strain>
    </source>
</reference>
<comment type="subcellular location">
    <subcellularLocation>
        <location evidence="2">Cytoplasm</location>
    </subcellularLocation>
</comment>
<comment type="subunit">
    <text evidence="2">Monomer. Binds 30S ribosomal subunits, but not 50S ribosomal subunits or 70S ribosomes.</text>
</comment>
<dbReference type="InterPro" id="IPR015946">
    <property type="entry name" value="KH_dom-like_a/b"/>
</dbReference>
<comment type="similarity">
    <text evidence="2">Belongs to the RbfA family.</text>
</comment>
<dbReference type="InterPro" id="IPR000238">
    <property type="entry name" value="RbfA"/>
</dbReference>
<proteinExistence type="inferred from homology"/>
<dbReference type="EMBL" id="DTGT01000219">
    <property type="protein sequence ID" value="HGH61042.1"/>
    <property type="molecule type" value="Genomic_DNA"/>
</dbReference>
<gene>
    <name evidence="2 3" type="primary">rbfA</name>
    <name evidence="3" type="ORF">ENV54_07070</name>
</gene>
<keyword evidence="2" id="KW-0963">Cytoplasm</keyword>
<dbReference type="PANTHER" id="PTHR33515">
    <property type="entry name" value="RIBOSOME-BINDING FACTOR A, CHLOROPLASTIC-RELATED"/>
    <property type="match status" value="1"/>
</dbReference>
<evidence type="ECO:0000256" key="2">
    <source>
        <dbReference type="HAMAP-Rule" id="MF_00003"/>
    </source>
</evidence>
<dbReference type="InterPro" id="IPR020053">
    <property type="entry name" value="Ribosome-bd_factorA_CS"/>
</dbReference>
<keyword evidence="1 2" id="KW-0690">Ribosome biogenesis</keyword>
<comment type="caution">
    <text evidence="3">The sequence shown here is derived from an EMBL/GenBank/DDBJ whole genome shotgun (WGS) entry which is preliminary data.</text>
</comment>
<dbReference type="SUPFAM" id="SSF89919">
    <property type="entry name" value="Ribosome-binding factor A, RbfA"/>
    <property type="match status" value="1"/>
</dbReference>
<organism evidence="3">
    <name type="scientific">Desulfomonile tiedjei</name>
    <dbReference type="NCBI Taxonomy" id="2358"/>
    <lineage>
        <taxon>Bacteria</taxon>
        <taxon>Pseudomonadati</taxon>
        <taxon>Thermodesulfobacteriota</taxon>
        <taxon>Desulfomonilia</taxon>
        <taxon>Desulfomonilales</taxon>
        <taxon>Desulfomonilaceae</taxon>
        <taxon>Desulfomonile</taxon>
    </lineage>
</organism>
<dbReference type="GO" id="GO:0005829">
    <property type="term" value="C:cytosol"/>
    <property type="evidence" value="ECO:0007669"/>
    <property type="project" value="TreeGrafter"/>
</dbReference>
<dbReference type="PROSITE" id="PS01319">
    <property type="entry name" value="RBFA"/>
    <property type="match status" value="1"/>
</dbReference>
<evidence type="ECO:0000256" key="1">
    <source>
        <dbReference type="ARBA" id="ARBA00022517"/>
    </source>
</evidence>
<dbReference type="Gene3D" id="3.30.300.20">
    <property type="match status" value="1"/>
</dbReference>
<accession>A0A7C4AS49</accession>
<dbReference type="AlphaFoldDB" id="A0A7C4AS49"/>